<dbReference type="AlphaFoldDB" id="A0AAD7MQG8"/>
<gene>
    <name evidence="1" type="ORF">B0H16DRAFT_1778627</name>
</gene>
<protein>
    <recommendedName>
        <fullName evidence="3">DDE-1 domain-containing protein</fullName>
    </recommendedName>
</protein>
<name>A0AAD7MQG8_9AGAR</name>
<organism evidence="1 2">
    <name type="scientific">Mycena metata</name>
    <dbReference type="NCBI Taxonomy" id="1033252"/>
    <lineage>
        <taxon>Eukaryota</taxon>
        <taxon>Fungi</taxon>
        <taxon>Dikarya</taxon>
        <taxon>Basidiomycota</taxon>
        <taxon>Agaricomycotina</taxon>
        <taxon>Agaricomycetes</taxon>
        <taxon>Agaricomycetidae</taxon>
        <taxon>Agaricales</taxon>
        <taxon>Marasmiineae</taxon>
        <taxon>Mycenaceae</taxon>
        <taxon>Mycena</taxon>
    </lineage>
</organism>
<keyword evidence="2" id="KW-1185">Reference proteome</keyword>
<comment type="caution">
    <text evidence="1">The sequence shown here is derived from an EMBL/GenBank/DDBJ whole genome shotgun (WGS) entry which is preliminary data.</text>
</comment>
<dbReference type="Proteomes" id="UP001215598">
    <property type="component" value="Unassembled WGS sequence"/>
</dbReference>
<evidence type="ECO:0000313" key="1">
    <source>
        <dbReference type="EMBL" id="KAJ7727458.1"/>
    </source>
</evidence>
<dbReference type="EMBL" id="JARKIB010000179">
    <property type="protein sequence ID" value="KAJ7727458.1"/>
    <property type="molecule type" value="Genomic_DNA"/>
</dbReference>
<reference evidence="1" key="1">
    <citation type="submission" date="2023-03" db="EMBL/GenBank/DDBJ databases">
        <title>Massive genome expansion in bonnet fungi (Mycena s.s.) driven by repeated elements and novel gene families across ecological guilds.</title>
        <authorList>
            <consortium name="Lawrence Berkeley National Laboratory"/>
            <person name="Harder C.B."/>
            <person name="Miyauchi S."/>
            <person name="Viragh M."/>
            <person name="Kuo A."/>
            <person name="Thoen E."/>
            <person name="Andreopoulos B."/>
            <person name="Lu D."/>
            <person name="Skrede I."/>
            <person name="Drula E."/>
            <person name="Henrissat B."/>
            <person name="Morin E."/>
            <person name="Kohler A."/>
            <person name="Barry K."/>
            <person name="LaButti K."/>
            <person name="Morin E."/>
            <person name="Salamov A."/>
            <person name="Lipzen A."/>
            <person name="Mereny Z."/>
            <person name="Hegedus B."/>
            <person name="Baldrian P."/>
            <person name="Stursova M."/>
            <person name="Weitz H."/>
            <person name="Taylor A."/>
            <person name="Grigoriev I.V."/>
            <person name="Nagy L.G."/>
            <person name="Martin F."/>
            <person name="Kauserud H."/>
        </authorList>
    </citation>
    <scope>NUCLEOTIDE SEQUENCE</scope>
    <source>
        <strain evidence="1">CBHHK182m</strain>
    </source>
</reference>
<sequence>MEDWVRDVLVPWRAKIIARDNLDDDQLMVGYIDLYAVHIRQEFRTLIFEDYPFIILIFVPGGCTGLFQPADVGLQRVAKHILKQDSLDYLVEIFKAQTAKGVAPRDIKFPSSLPVLRDATVRGLVKMYNFFQTPDGRQIVQQVWRKCEVPGTEWNLSAECLYGKQSEKALQEFLCQDATLATEIANRCGATHLDQVLMASTDGKTETALREEDHGNFETEDDSDVGLRSVLDDALSIKLDVQDFSQHGPITGAPARCSSNEGLVSGEESENMWSYTDEGVLWCEVTEVLSDDGIESE</sequence>
<accession>A0AAD7MQG8</accession>
<evidence type="ECO:0008006" key="3">
    <source>
        <dbReference type="Google" id="ProtNLM"/>
    </source>
</evidence>
<evidence type="ECO:0000313" key="2">
    <source>
        <dbReference type="Proteomes" id="UP001215598"/>
    </source>
</evidence>
<proteinExistence type="predicted"/>